<keyword evidence="1" id="KW-1133">Transmembrane helix</keyword>
<name>A0A251U7P0_HELAN</name>
<dbReference type="Proteomes" id="UP000215914">
    <property type="component" value="Chromosome 8"/>
</dbReference>
<evidence type="ECO:0000313" key="4">
    <source>
        <dbReference type="EMBL" id="OTG19350.1"/>
    </source>
</evidence>
<feature type="signal peptide" evidence="2">
    <location>
        <begin position="1"/>
        <end position="20"/>
    </location>
</feature>
<reference evidence="4" key="2">
    <citation type="submission" date="2017-02" db="EMBL/GenBank/DDBJ databases">
        <title>Sunflower complete genome.</title>
        <authorList>
            <person name="Langlade N."/>
            <person name="Munos S."/>
        </authorList>
    </citation>
    <scope>NUCLEOTIDE SEQUENCE [LARGE SCALE GENOMIC DNA]</scope>
    <source>
        <tissue evidence="4">Leaves</tissue>
    </source>
</reference>
<dbReference type="Gramene" id="mRNA:HanXRQr2_Chr08g0350531">
    <property type="protein sequence ID" value="mRNA:HanXRQr2_Chr08g0350531"/>
    <property type="gene ID" value="HanXRQr2_Chr08g0350531"/>
</dbReference>
<feature type="chain" id="PRO_5012942324" evidence="2">
    <location>
        <begin position="21"/>
        <end position="106"/>
    </location>
</feature>
<evidence type="ECO:0000256" key="2">
    <source>
        <dbReference type="SAM" id="SignalP"/>
    </source>
</evidence>
<feature type="transmembrane region" description="Helical" evidence="1">
    <location>
        <begin position="68"/>
        <end position="87"/>
    </location>
</feature>
<dbReference type="EMBL" id="MNCJ02000323">
    <property type="protein sequence ID" value="KAF5796361.1"/>
    <property type="molecule type" value="Genomic_DNA"/>
</dbReference>
<protein>
    <submittedName>
        <fullName evidence="4">Uncharacterized protein</fullName>
    </submittedName>
</protein>
<evidence type="ECO:0000256" key="1">
    <source>
        <dbReference type="SAM" id="Phobius"/>
    </source>
</evidence>
<keyword evidence="5" id="KW-1185">Reference proteome</keyword>
<gene>
    <name evidence="4" type="ORF">HannXRQ_Chr08g0233111</name>
    <name evidence="3" type="ORF">HanXRQr2_Chr08g0350531</name>
</gene>
<reference evidence="3" key="3">
    <citation type="submission" date="2020-06" db="EMBL/GenBank/DDBJ databases">
        <title>Helianthus annuus Genome sequencing and assembly Release 2.</title>
        <authorList>
            <person name="Gouzy J."/>
            <person name="Langlade N."/>
            <person name="Munos S."/>
        </authorList>
    </citation>
    <scope>NUCLEOTIDE SEQUENCE</scope>
    <source>
        <tissue evidence="3">Leaves</tissue>
    </source>
</reference>
<dbReference type="InParanoid" id="A0A251U7P0"/>
<dbReference type="EMBL" id="CM007897">
    <property type="protein sequence ID" value="OTG19350.1"/>
    <property type="molecule type" value="Genomic_DNA"/>
</dbReference>
<keyword evidence="1" id="KW-0812">Transmembrane</keyword>
<keyword evidence="2" id="KW-0732">Signal</keyword>
<evidence type="ECO:0000313" key="5">
    <source>
        <dbReference type="Proteomes" id="UP000215914"/>
    </source>
</evidence>
<keyword evidence="1" id="KW-0472">Membrane</keyword>
<evidence type="ECO:0000313" key="3">
    <source>
        <dbReference type="EMBL" id="KAF5796361.1"/>
    </source>
</evidence>
<sequence length="106" mass="12327">MLLVWWMGGTILLFLLGVKSLKAPEEHISLVMPNSSSIGAMGRVTKLDKKIIKKRVKKFKRPQSYWKIYVKVLFSFLIYTIMSSMHLQCYLRVDHTADILCFVPYS</sequence>
<organism evidence="4 5">
    <name type="scientific">Helianthus annuus</name>
    <name type="common">Common sunflower</name>
    <dbReference type="NCBI Taxonomy" id="4232"/>
    <lineage>
        <taxon>Eukaryota</taxon>
        <taxon>Viridiplantae</taxon>
        <taxon>Streptophyta</taxon>
        <taxon>Embryophyta</taxon>
        <taxon>Tracheophyta</taxon>
        <taxon>Spermatophyta</taxon>
        <taxon>Magnoliopsida</taxon>
        <taxon>eudicotyledons</taxon>
        <taxon>Gunneridae</taxon>
        <taxon>Pentapetalae</taxon>
        <taxon>asterids</taxon>
        <taxon>campanulids</taxon>
        <taxon>Asterales</taxon>
        <taxon>Asteraceae</taxon>
        <taxon>Asteroideae</taxon>
        <taxon>Heliantheae alliance</taxon>
        <taxon>Heliantheae</taxon>
        <taxon>Helianthus</taxon>
    </lineage>
</organism>
<proteinExistence type="predicted"/>
<accession>A0A251U7P0</accession>
<dbReference type="AlphaFoldDB" id="A0A251U7P0"/>
<reference evidence="3 5" key="1">
    <citation type="journal article" date="2017" name="Nature">
        <title>The sunflower genome provides insights into oil metabolism, flowering and Asterid evolution.</title>
        <authorList>
            <person name="Badouin H."/>
            <person name="Gouzy J."/>
            <person name="Grassa C.J."/>
            <person name="Murat F."/>
            <person name="Staton S.E."/>
            <person name="Cottret L."/>
            <person name="Lelandais-Briere C."/>
            <person name="Owens G.L."/>
            <person name="Carrere S."/>
            <person name="Mayjonade B."/>
            <person name="Legrand L."/>
            <person name="Gill N."/>
            <person name="Kane N.C."/>
            <person name="Bowers J.E."/>
            <person name="Hubner S."/>
            <person name="Bellec A."/>
            <person name="Berard A."/>
            <person name="Berges H."/>
            <person name="Blanchet N."/>
            <person name="Boniface M.C."/>
            <person name="Brunel D."/>
            <person name="Catrice O."/>
            <person name="Chaidir N."/>
            <person name="Claudel C."/>
            <person name="Donnadieu C."/>
            <person name="Faraut T."/>
            <person name="Fievet G."/>
            <person name="Helmstetter N."/>
            <person name="King M."/>
            <person name="Knapp S.J."/>
            <person name="Lai Z."/>
            <person name="Le Paslier M.C."/>
            <person name="Lippi Y."/>
            <person name="Lorenzon L."/>
            <person name="Mandel J.R."/>
            <person name="Marage G."/>
            <person name="Marchand G."/>
            <person name="Marquand E."/>
            <person name="Bret-Mestries E."/>
            <person name="Morien E."/>
            <person name="Nambeesan S."/>
            <person name="Nguyen T."/>
            <person name="Pegot-Espagnet P."/>
            <person name="Pouilly N."/>
            <person name="Raftis F."/>
            <person name="Sallet E."/>
            <person name="Schiex T."/>
            <person name="Thomas J."/>
            <person name="Vandecasteele C."/>
            <person name="Vares D."/>
            <person name="Vear F."/>
            <person name="Vautrin S."/>
            <person name="Crespi M."/>
            <person name="Mangin B."/>
            <person name="Burke J.M."/>
            <person name="Salse J."/>
            <person name="Munos S."/>
            <person name="Vincourt P."/>
            <person name="Rieseberg L.H."/>
            <person name="Langlade N.B."/>
        </authorList>
    </citation>
    <scope>NUCLEOTIDE SEQUENCE [LARGE SCALE GENOMIC DNA]</scope>
    <source>
        <strain evidence="5">cv. SF193</strain>
        <tissue evidence="3">Leaves</tissue>
    </source>
</reference>